<dbReference type="InterPro" id="IPR020472">
    <property type="entry name" value="WD40_PAC1"/>
</dbReference>
<dbReference type="Pfam" id="PF20703">
    <property type="entry name" value="nSTAND1"/>
    <property type="match status" value="1"/>
</dbReference>
<keyword evidence="2" id="KW-0677">Repeat</keyword>
<evidence type="ECO:0000313" key="6">
    <source>
        <dbReference type="EMBL" id="OEJ20979.1"/>
    </source>
</evidence>
<comment type="caution">
    <text evidence="6">The sequence shown here is derived from an EMBL/GenBank/DDBJ whole genome shotgun (WGS) entry which is preliminary data.</text>
</comment>
<feature type="repeat" description="WD" evidence="3">
    <location>
        <begin position="1104"/>
        <end position="1145"/>
    </location>
</feature>
<dbReference type="Pfam" id="PF13560">
    <property type="entry name" value="HTH_31"/>
    <property type="match status" value="1"/>
</dbReference>
<dbReference type="AlphaFoldDB" id="A0A1E5NXJ3"/>
<sequence length="1260" mass="134110">MTGTDGSRRKSRAGRPQRPVDPEAGPVQRLAWELRHLREKAGEPSYRSLAKKAHYSASTLAEAAKGDRLPTLEVTLAYVKACGGDMTHWEARWQAASAALVPSEDDRLPAGQSPPCPYPGLAAFGTEDAEMFFGRDDLVKDLLEQIDHTARTALIALFGASGSGKSSLLRAGLLPALPPNVRVLPLTAGAHPLTALAAAVSDATGSAADTLRSRLSGDRQTLEVALRTWLAAQPEGTQAVLVVDQFEEVFTLCTDAAERDAFLTAVADLACTSDERIRTLIAVRADFYSHCSAHPELVAALRQGVQLPVGPPTHQELRDIVVRPAARAGVSVDSDLVATVLAAAANQPGALPLLAHVLRETWDRREGSLLRLADYHASGGMRGAVAQTAERAYGDLPGEQQKAARKIFLRLTALGVGTDDTRRPISRGELDGIAGEAVISDVLNHLADARLIVLDEERVEVAHEALIRAWPRLHRWLTDDRSSLFVHRRLTEAARTWESLERDGGAVYRGAQLAAARSWADDHTGELNQLESSFLDAGTTAEAAERDSTRRRARLLKRLVAGMSVLLLLALLGGGIAVRQRQDAHRQELIALSEQLSLQSRSLLSTDPDLAGLLAVEADHLHPAAESRGAVLSAASARRRTELNTGGPAVYAVAFSPDHSLLASAAGDGTIGLWDPERGTRIASLPGRAERARGVGFSGDGKLLAATGNSGTTGSITVWDARTRRQVASMTEKEMALGMALSPDGRMIAVGVGAHGDIAVRDLSTGSRRLLHGQGGAVRSLTFSHDSKLLVSADGSSDPVAWHLSTGRPFARLPAEHVASVVFGPSEPVLAGAADDGGVHLWDLRSDPPVALPTLPLQGSYGWTVSAPVGDRIAVADENGTVTLWDLRHRQRLQTLLDRGRTETASLALSQDGAMLATAGFNGTIVLHDLRNTPFSGFDAPVNDLKVSPDGALIASAGNDGVVRLWDVRGHQIAALTGHPDRVQAVAFSPDGRLLASVTRNNVVTLWNVRHRRHETKPFPTTGLGASTDIAFDPGGRYLAAATLGPFVWDVRDVASPSPLTPKYSARLVTSLTFSRDGRRLVTSSPGGYINEWDVTGGTLVDRTDTHQGAVQDLALSPDGSLIATAGDSRTVALWDAATHRQTAVLNGHTAPVQVLAFSRDGRLLASAGDDHTIIVWDVISQNRVAELAGHSGRVRGLDFTSDGVLLSGGEDGKIISWSLDLSTARADICARAGRTLTRQEWAAYLPSVPYQPRCGGKRS</sequence>
<protein>
    <recommendedName>
        <fullName evidence="5">HTH cro/C1-type domain-containing protein</fullName>
    </recommendedName>
</protein>
<dbReference type="InterPro" id="IPR036322">
    <property type="entry name" value="WD40_repeat_dom_sf"/>
</dbReference>
<gene>
    <name evidence="6" type="ORF">AS594_40040</name>
</gene>
<dbReference type="SUPFAM" id="SSF52540">
    <property type="entry name" value="P-loop containing nucleoside triphosphate hydrolases"/>
    <property type="match status" value="1"/>
</dbReference>
<dbReference type="PROSITE" id="PS50082">
    <property type="entry name" value="WD_REPEATS_2"/>
    <property type="match status" value="8"/>
</dbReference>
<dbReference type="SUPFAM" id="SSF50978">
    <property type="entry name" value="WD40 repeat-like"/>
    <property type="match status" value="2"/>
</dbReference>
<dbReference type="InterPro" id="IPR015943">
    <property type="entry name" value="WD40/YVTN_repeat-like_dom_sf"/>
</dbReference>
<evidence type="ECO:0000259" key="5">
    <source>
        <dbReference type="SMART" id="SM00530"/>
    </source>
</evidence>
<dbReference type="PROSITE" id="PS00678">
    <property type="entry name" value="WD_REPEATS_1"/>
    <property type="match status" value="4"/>
</dbReference>
<feature type="repeat" description="WD" evidence="3">
    <location>
        <begin position="1146"/>
        <end position="1187"/>
    </location>
</feature>
<feature type="repeat" description="WD" evidence="3">
    <location>
        <begin position="935"/>
        <end position="976"/>
    </location>
</feature>
<dbReference type="PRINTS" id="PR00320">
    <property type="entry name" value="GPROTEINBRPT"/>
</dbReference>
<dbReference type="InterPro" id="IPR019775">
    <property type="entry name" value="WD40_repeat_CS"/>
</dbReference>
<feature type="repeat" description="WD" evidence="3">
    <location>
        <begin position="818"/>
        <end position="852"/>
    </location>
</feature>
<dbReference type="Proteomes" id="UP000095759">
    <property type="component" value="Unassembled WGS sequence"/>
</dbReference>
<dbReference type="Pfam" id="PF00400">
    <property type="entry name" value="WD40"/>
    <property type="match status" value="9"/>
</dbReference>
<feature type="region of interest" description="Disordered" evidence="4">
    <location>
        <begin position="1"/>
        <end position="27"/>
    </location>
</feature>
<dbReference type="SUPFAM" id="SSF50998">
    <property type="entry name" value="Quinoprotein alcohol dehydrogenase-like"/>
    <property type="match status" value="1"/>
</dbReference>
<accession>A0A1E5NXJ3</accession>
<evidence type="ECO:0000256" key="3">
    <source>
        <dbReference type="PROSITE-ProRule" id="PRU00221"/>
    </source>
</evidence>
<keyword evidence="1 3" id="KW-0853">WD repeat</keyword>
<dbReference type="PANTHER" id="PTHR19848">
    <property type="entry name" value="WD40 REPEAT PROTEIN"/>
    <property type="match status" value="1"/>
</dbReference>
<feature type="repeat" description="WD" evidence="3">
    <location>
        <begin position="643"/>
        <end position="684"/>
    </location>
</feature>
<dbReference type="PROSITE" id="PS50294">
    <property type="entry name" value="WD_REPEATS_REGION"/>
    <property type="match status" value="6"/>
</dbReference>
<name>A0A1E5NXJ3_9ACTN</name>
<dbReference type="CDD" id="cd00200">
    <property type="entry name" value="WD40"/>
    <property type="match status" value="2"/>
</dbReference>
<dbReference type="InterPro" id="IPR011047">
    <property type="entry name" value="Quinoprotein_ADH-like_sf"/>
</dbReference>
<feature type="repeat" description="WD" evidence="3">
    <location>
        <begin position="1069"/>
        <end position="1103"/>
    </location>
</feature>
<dbReference type="PANTHER" id="PTHR19848:SF8">
    <property type="entry name" value="F-BOX AND WD REPEAT DOMAIN CONTAINING 7"/>
    <property type="match status" value="1"/>
</dbReference>
<reference evidence="6 7" key="1">
    <citation type="submission" date="2016-08" db="EMBL/GenBank/DDBJ databases">
        <title>Complete genome sequence of Streptomyces agglomeratus strain 6-3-2, a novel anti-MRSA actinomycete isolated from Wuli of Tebit, China.</title>
        <authorList>
            <person name="Chen X."/>
        </authorList>
    </citation>
    <scope>NUCLEOTIDE SEQUENCE [LARGE SCALE GENOMIC DNA]</scope>
    <source>
        <strain evidence="6 7">6-3-2</strain>
    </source>
</reference>
<evidence type="ECO:0000256" key="4">
    <source>
        <dbReference type="SAM" id="MobiDB-lite"/>
    </source>
</evidence>
<dbReference type="SMART" id="SM00320">
    <property type="entry name" value="WD40"/>
    <property type="match status" value="13"/>
</dbReference>
<organism evidence="6 7">
    <name type="scientific">Streptomyces agglomeratus</name>
    <dbReference type="NCBI Taxonomy" id="285458"/>
    <lineage>
        <taxon>Bacteria</taxon>
        <taxon>Bacillati</taxon>
        <taxon>Actinomycetota</taxon>
        <taxon>Actinomycetes</taxon>
        <taxon>Kitasatosporales</taxon>
        <taxon>Streptomycetaceae</taxon>
        <taxon>Streptomyces</taxon>
    </lineage>
</organism>
<dbReference type="InterPro" id="IPR027417">
    <property type="entry name" value="P-loop_NTPase"/>
</dbReference>
<evidence type="ECO:0000256" key="2">
    <source>
        <dbReference type="ARBA" id="ARBA00022737"/>
    </source>
</evidence>
<feature type="repeat" description="WD" evidence="3">
    <location>
        <begin position="976"/>
        <end position="1017"/>
    </location>
</feature>
<dbReference type="Gene3D" id="3.40.50.300">
    <property type="entry name" value="P-loop containing nucleotide triphosphate hydrolases"/>
    <property type="match status" value="1"/>
</dbReference>
<feature type="repeat" description="WD" evidence="3">
    <location>
        <begin position="1188"/>
        <end position="1221"/>
    </location>
</feature>
<keyword evidence="7" id="KW-1185">Reference proteome</keyword>
<feature type="domain" description="HTH cro/C1-type" evidence="5">
    <location>
        <begin position="33"/>
        <end position="89"/>
    </location>
</feature>
<evidence type="ECO:0000313" key="7">
    <source>
        <dbReference type="Proteomes" id="UP000095759"/>
    </source>
</evidence>
<dbReference type="SMART" id="SM00530">
    <property type="entry name" value="HTH_XRE"/>
    <property type="match status" value="1"/>
</dbReference>
<dbReference type="InterPro" id="IPR001387">
    <property type="entry name" value="Cro/C1-type_HTH"/>
</dbReference>
<dbReference type="CDD" id="cd00267">
    <property type="entry name" value="ABC_ATPase"/>
    <property type="match status" value="1"/>
</dbReference>
<dbReference type="CDD" id="cd00093">
    <property type="entry name" value="HTH_XRE"/>
    <property type="match status" value="1"/>
</dbReference>
<proteinExistence type="predicted"/>
<dbReference type="Gene3D" id="2.130.10.10">
    <property type="entry name" value="YVTN repeat-like/Quinoprotein amine dehydrogenase"/>
    <property type="match status" value="4"/>
</dbReference>
<dbReference type="InterPro" id="IPR049052">
    <property type="entry name" value="nSTAND1"/>
</dbReference>
<dbReference type="EMBL" id="MEHJ01000003">
    <property type="protein sequence ID" value="OEJ20979.1"/>
    <property type="molecule type" value="Genomic_DNA"/>
</dbReference>
<evidence type="ECO:0000256" key="1">
    <source>
        <dbReference type="ARBA" id="ARBA00022574"/>
    </source>
</evidence>
<dbReference type="InterPro" id="IPR001680">
    <property type="entry name" value="WD40_rpt"/>
</dbReference>